<comment type="caution">
    <text evidence="1">The sequence shown here is derived from an EMBL/GenBank/DDBJ whole genome shotgun (WGS) entry which is preliminary data.</text>
</comment>
<evidence type="ECO:0000313" key="1">
    <source>
        <dbReference type="EMBL" id="GIX79631.1"/>
    </source>
</evidence>
<gene>
    <name evidence="1" type="ORF">CEXT_401851</name>
</gene>
<accession>A0AAV4N7H8</accession>
<keyword evidence="2" id="KW-1185">Reference proteome</keyword>
<organism evidence="1 2">
    <name type="scientific">Caerostris extrusa</name>
    <name type="common">Bark spider</name>
    <name type="synonym">Caerostris bankana</name>
    <dbReference type="NCBI Taxonomy" id="172846"/>
    <lineage>
        <taxon>Eukaryota</taxon>
        <taxon>Metazoa</taxon>
        <taxon>Ecdysozoa</taxon>
        <taxon>Arthropoda</taxon>
        <taxon>Chelicerata</taxon>
        <taxon>Arachnida</taxon>
        <taxon>Araneae</taxon>
        <taxon>Araneomorphae</taxon>
        <taxon>Entelegynae</taxon>
        <taxon>Araneoidea</taxon>
        <taxon>Araneidae</taxon>
        <taxon>Caerostris</taxon>
    </lineage>
</organism>
<name>A0AAV4N7H8_CAEEX</name>
<sequence length="72" mass="8216">MSKKIFNSIPWAFHYGPLATSLRRCPEFNVITVNTQVERGFEEDFASIKSISRKKGTSLEVCQSNQHGRRDA</sequence>
<reference evidence="1 2" key="1">
    <citation type="submission" date="2021-06" db="EMBL/GenBank/DDBJ databases">
        <title>Caerostris extrusa draft genome.</title>
        <authorList>
            <person name="Kono N."/>
            <person name="Arakawa K."/>
        </authorList>
    </citation>
    <scope>NUCLEOTIDE SEQUENCE [LARGE SCALE GENOMIC DNA]</scope>
</reference>
<evidence type="ECO:0000313" key="2">
    <source>
        <dbReference type="Proteomes" id="UP001054945"/>
    </source>
</evidence>
<protein>
    <submittedName>
        <fullName evidence="1">Uncharacterized protein</fullName>
    </submittedName>
</protein>
<dbReference type="AlphaFoldDB" id="A0AAV4N7H8"/>
<dbReference type="EMBL" id="BPLR01002956">
    <property type="protein sequence ID" value="GIX79631.1"/>
    <property type="molecule type" value="Genomic_DNA"/>
</dbReference>
<proteinExistence type="predicted"/>
<dbReference type="Proteomes" id="UP001054945">
    <property type="component" value="Unassembled WGS sequence"/>
</dbReference>